<dbReference type="AlphaFoldDB" id="I3UMT1"/>
<dbReference type="KEGG" id="ppi:YSA_00031"/>
<dbReference type="EMBL" id="CP003588">
    <property type="protein sequence ID" value="AFK66802.1"/>
    <property type="molecule type" value="Genomic_DNA"/>
</dbReference>
<dbReference type="HOGENOM" id="CLU_3366676_0_0_6"/>
<organism evidence="1 2">
    <name type="scientific">Pseudomonas putida ND6</name>
    <dbReference type="NCBI Taxonomy" id="231023"/>
    <lineage>
        <taxon>Bacteria</taxon>
        <taxon>Pseudomonadati</taxon>
        <taxon>Pseudomonadota</taxon>
        <taxon>Gammaproteobacteria</taxon>
        <taxon>Pseudomonadales</taxon>
        <taxon>Pseudomonadaceae</taxon>
        <taxon>Pseudomonas</taxon>
    </lineage>
</organism>
<protein>
    <submittedName>
        <fullName evidence="1">Uncharacterized protein</fullName>
    </submittedName>
</protein>
<name>I3UMT1_PSEPU</name>
<evidence type="ECO:0000313" key="2">
    <source>
        <dbReference type="Proteomes" id="UP000005268"/>
    </source>
</evidence>
<dbReference type="Proteomes" id="UP000005268">
    <property type="component" value="Chromosome"/>
</dbReference>
<proteinExistence type="predicted"/>
<evidence type="ECO:0000313" key="1">
    <source>
        <dbReference type="EMBL" id="AFK66802.1"/>
    </source>
</evidence>
<sequence length="35" mass="3984">MAVLLTRRGGANFSRFKGEMVDAFESIGALRRNRR</sequence>
<gene>
    <name evidence="1" type="ORF">YSA_00031</name>
</gene>
<accession>I3UMT1</accession>
<reference evidence="1 2" key="1">
    <citation type="journal article" date="2012" name="J. Bacteriol.">
        <title>Complete Genome Sequence of the Naphthalene-Degrading Pseudomonas putida Strain ND6.</title>
        <authorList>
            <person name="Li S."/>
            <person name="Zhao H."/>
            <person name="Li Y."/>
            <person name="Niu S."/>
            <person name="Cai B."/>
        </authorList>
    </citation>
    <scope>NUCLEOTIDE SEQUENCE [LARGE SCALE GENOMIC DNA]</scope>
    <source>
        <strain evidence="1 2">ND6</strain>
    </source>
</reference>